<dbReference type="Proteomes" id="UP000188947">
    <property type="component" value="Unassembled WGS sequence"/>
</dbReference>
<evidence type="ECO:0000256" key="4">
    <source>
        <dbReference type="ARBA" id="ARBA00023136"/>
    </source>
</evidence>
<dbReference type="AlphaFoldDB" id="A0A1T3FL01"/>
<accession>A0A1T3FL01</accession>
<evidence type="ECO:0000256" key="5">
    <source>
        <dbReference type="ARBA" id="ARBA00023237"/>
    </source>
</evidence>
<comment type="caution">
    <text evidence="8">The sequence shown here is derived from an EMBL/GenBank/DDBJ whole genome shotgun (WGS) entry which is preliminary data.</text>
</comment>
<feature type="domain" description="RagB/SusD" evidence="6">
    <location>
        <begin position="331"/>
        <end position="448"/>
    </location>
</feature>
<feature type="domain" description="SusD-like N-terminal" evidence="7">
    <location>
        <begin position="26"/>
        <end position="230"/>
    </location>
</feature>
<evidence type="ECO:0000313" key="8">
    <source>
        <dbReference type="EMBL" id="OOH96314.1"/>
    </source>
</evidence>
<dbReference type="RefSeq" id="WP_070904972.1">
    <property type="nucleotide sequence ID" value="NZ_CP016378.1"/>
</dbReference>
<proteinExistence type="inferred from homology"/>
<keyword evidence="4" id="KW-0472">Membrane</keyword>
<evidence type="ECO:0000256" key="1">
    <source>
        <dbReference type="ARBA" id="ARBA00004442"/>
    </source>
</evidence>
<keyword evidence="3" id="KW-0732">Signal</keyword>
<evidence type="ECO:0000256" key="2">
    <source>
        <dbReference type="ARBA" id="ARBA00006275"/>
    </source>
</evidence>
<gene>
    <name evidence="8" type="ORF">BMF97_08175</name>
</gene>
<evidence type="ECO:0000259" key="7">
    <source>
        <dbReference type="Pfam" id="PF14322"/>
    </source>
</evidence>
<dbReference type="CDD" id="cd08977">
    <property type="entry name" value="SusD"/>
    <property type="match status" value="1"/>
</dbReference>
<evidence type="ECO:0000259" key="6">
    <source>
        <dbReference type="Pfam" id="PF07980"/>
    </source>
</evidence>
<name>A0A1T3FL01_ELIME</name>
<keyword evidence="9" id="KW-1185">Reference proteome</keyword>
<sequence>MKNFRYIIFAITGMLVFTSCDKELEINPEQSISTEQAVSTPENINYILIGAYATSGKGDLFGGDIQIYADLLGDSGYVSWYGTYPDLRSIYNKNIVSDNAYVRDSWGTAYKVIYQTNLILDNLNVITNASDKKRVEGEAKFLRALNYFELVRYFGKTYEAGQNNTQPGVPLVLTSKINFNGNLSIARNTVEEIYSQIIKDLTDAVTNLPSKNSFYADIYSAKALLARVYLQKGDYKNARDTANDVLTNSGRTLMSDYKDVFNGSRNTAEDLFVFQVTSQSGTNDLVTFYADEASGGRGGDIALKDDFIALFETDDVRGTFNYTNSDDDILTSKYTNQYGNISAIRLAEMYLIRAESNLREGTTTGATPVDDVNEIRKRAKASVLNSVTLEDILTERVRELAFEGFLLHDIKRTKGNVGSMSWNDNKLVFPIPLREMQANPKLVQNPGYN</sequence>
<dbReference type="STRING" id="238.BBD35_13935"/>
<comment type="similarity">
    <text evidence="2">Belongs to the SusD family.</text>
</comment>
<dbReference type="SUPFAM" id="SSF48452">
    <property type="entry name" value="TPR-like"/>
    <property type="match status" value="1"/>
</dbReference>
<dbReference type="PROSITE" id="PS51257">
    <property type="entry name" value="PROKAR_LIPOPROTEIN"/>
    <property type="match status" value="1"/>
</dbReference>
<dbReference type="Pfam" id="PF14322">
    <property type="entry name" value="SusD-like_3"/>
    <property type="match status" value="1"/>
</dbReference>
<dbReference type="InterPro" id="IPR033985">
    <property type="entry name" value="SusD-like_N"/>
</dbReference>
<reference evidence="8 9" key="1">
    <citation type="submission" date="2016-11" db="EMBL/GenBank/DDBJ databases">
        <title>Genome sequence and comparative genomic analysis of clinical strain Elizabethkingia meningoseptica 61421 PRCM.</title>
        <authorList>
            <person name="Wang M."/>
            <person name="Hu S."/>
            <person name="Cao L."/>
            <person name="Jiang T."/>
            <person name="Zhou Y."/>
            <person name="Ming D."/>
        </authorList>
    </citation>
    <scope>NUCLEOTIDE SEQUENCE [LARGE SCALE GENOMIC DNA]</scope>
    <source>
        <strain evidence="8 9">61421 PRCM</strain>
    </source>
</reference>
<dbReference type="InterPro" id="IPR011990">
    <property type="entry name" value="TPR-like_helical_dom_sf"/>
</dbReference>
<dbReference type="OrthoDB" id="630434at2"/>
<organism evidence="8 9">
    <name type="scientific">Elizabethkingia meningoseptica</name>
    <name type="common">Chryseobacterium meningosepticum</name>
    <dbReference type="NCBI Taxonomy" id="238"/>
    <lineage>
        <taxon>Bacteria</taxon>
        <taxon>Pseudomonadati</taxon>
        <taxon>Bacteroidota</taxon>
        <taxon>Flavobacteriia</taxon>
        <taxon>Flavobacteriales</taxon>
        <taxon>Weeksellaceae</taxon>
        <taxon>Elizabethkingia</taxon>
    </lineage>
</organism>
<dbReference type="EMBL" id="MPOG01000008">
    <property type="protein sequence ID" value="OOH96314.1"/>
    <property type="molecule type" value="Genomic_DNA"/>
</dbReference>
<comment type="subcellular location">
    <subcellularLocation>
        <location evidence="1">Cell outer membrane</location>
    </subcellularLocation>
</comment>
<dbReference type="Pfam" id="PF07980">
    <property type="entry name" value="SusD_RagB"/>
    <property type="match status" value="1"/>
</dbReference>
<dbReference type="SMR" id="A0A1T3FL01"/>
<dbReference type="eggNOG" id="COG3193">
    <property type="taxonomic scope" value="Bacteria"/>
</dbReference>
<evidence type="ECO:0000256" key="3">
    <source>
        <dbReference type="ARBA" id="ARBA00022729"/>
    </source>
</evidence>
<dbReference type="Gene3D" id="1.25.40.390">
    <property type="match status" value="1"/>
</dbReference>
<dbReference type="InterPro" id="IPR012944">
    <property type="entry name" value="SusD_RagB_dom"/>
</dbReference>
<protein>
    <submittedName>
        <fullName evidence="8">RagB/SusD family nutrient uptake outer membrane protein</fullName>
    </submittedName>
</protein>
<keyword evidence="5" id="KW-0998">Cell outer membrane</keyword>
<evidence type="ECO:0000313" key="9">
    <source>
        <dbReference type="Proteomes" id="UP000188947"/>
    </source>
</evidence>
<dbReference type="GO" id="GO:0009279">
    <property type="term" value="C:cell outer membrane"/>
    <property type="evidence" value="ECO:0007669"/>
    <property type="project" value="UniProtKB-SubCell"/>
</dbReference>